<name>A0A315ZUU7_9FIRM</name>
<protein>
    <submittedName>
        <fullName evidence="1">Bacteriophage Gp15 protein</fullName>
    </submittedName>
</protein>
<dbReference type="AlphaFoldDB" id="A0A315ZUU7"/>
<evidence type="ECO:0000313" key="1">
    <source>
        <dbReference type="EMBL" id="SUQ14600.1"/>
    </source>
</evidence>
<dbReference type="Proteomes" id="UP000254051">
    <property type="component" value="Unassembled WGS sequence"/>
</dbReference>
<accession>A0A315ZUU7</accession>
<sequence length="194" mass="22321">MGLKIQYPLFGEKPECTCIDRMCIGVYEYEVYASFDKILRVFDLLDDKSLSEAIKADIGTEILVLDDLSNLDIIEKSKLLKEIIELYSGASEAEPEVDLQGNPLPKRDVKETYRINHDGDLIYAAFMQTYGIDLFEQQGKLHFKKFSALLKGLPEDTQFSKICGIRAYKKPTKNDTYEKNMLKLQEVYKLPEKE</sequence>
<keyword evidence="2" id="KW-1185">Reference proteome</keyword>
<dbReference type="Pfam" id="PF06854">
    <property type="entry name" value="Phage_Gp15"/>
    <property type="match status" value="1"/>
</dbReference>
<reference evidence="2" key="1">
    <citation type="submission" date="2017-07" db="EMBL/GenBank/DDBJ databases">
        <authorList>
            <person name="Varghese N."/>
            <person name="Submissions S."/>
        </authorList>
    </citation>
    <scope>NUCLEOTIDE SEQUENCE [LARGE SCALE GENOMIC DNA]</scope>
    <source>
        <strain evidence="2">NLAE-zl-C134</strain>
    </source>
</reference>
<proteinExistence type="predicted"/>
<dbReference type="OrthoDB" id="1758052at2"/>
<dbReference type="InterPro" id="IPR009660">
    <property type="entry name" value="Phage_A500_Gp15"/>
</dbReference>
<gene>
    <name evidence="1" type="ORF">SAMN05216529_10753</name>
</gene>
<organism evidence="1 2">
    <name type="scientific">Faecalicatena contorta</name>
    <dbReference type="NCBI Taxonomy" id="39482"/>
    <lineage>
        <taxon>Bacteria</taxon>
        <taxon>Bacillati</taxon>
        <taxon>Bacillota</taxon>
        <taxon>Clostridia</taxon>
        <taxon>Lachnospirales</taxon>
        <taxon>Lachnospiraceae</taxon>
        <taxon>Faecalicatena</taxon>
    </lineage>
</organism>
<dbReference type="EMBL" id="UHJJ01000007">
    <property type="protein sequence ID" value="SUQ14600.1"/>
    <property type="molecule type" value="Genomic_DNA"/>
</dbReference>
<evidence type="ECO:0000313" key="2">
    <source>
        <dbReference type="Proteomes" id="UP000254051"/>
    </source>
</evidence>
<dbReference type="RefSeq" id="WP_109711642.1">
    <property type="nucleotide sequence ID" value="NZ_QGDS01000007.1"/>
</dbReference>